<dbReference type="SMART" id="SM00060">
    <property type="entry name" value="FN3"/>
    <property type="match status" value="3"/>
</dbReference>
<feature type="region of interest" description="Disordered" evidence="2">
    <location>
        <begin position="417"/>
        <end position="437"/>
    </location>
</feature>
<feature type="region of interest" description="Disordered" evidence="2">
    <location>
        <begin position="484"/>
        <end position="555"/>
    </location>
</feature>
<dbReference type="PANTHER" id="PTHR46708:SF2">
    <property type="entry name" value="FIBRONECTIN TYPE-III DOMAIN-CONTAINING PROTEIN"/>
    <property type="match status" value="1"/>
</dbReference>
<dbReference type="InterPro" id="IPR050991">
    <property type="entry name" value="ECM_Regulatory_Proteins"/>
</dbReference>
<dbReference type="InterPro" id="IPR013783">
    <property type="entry name" value="Ig-like_fold"/>
</dbReference>
<feature type="region of interest" description="Disordered" evidence="2">
    <location>
        <begin position="35"/>
        <end position="111"/>
    </location>
</feature>
<organism evidence="5">
    <name type="scientific">Auxenochlorella protothecoides</name>
    <name type="common">Green microalga</name>
    <name type="synonym">Chlorella protothecoides</name>
    <dbReference type="NCBI Taxonomy" id="3075"/>
    <lineage>
        <taxon>Eukaryota</taxon>
        <taxon>Viridiplantae</taxon>
        <taxon>Chlorophyta</taxon>
        <taxon>core chlorophytes</taxon>
        <taxon>Trebouxiophyceae</taxon>
        <taxon>Chlorellales</taxon>
        <taxon>Chlorellaceae</taxon>
        <taxon>Auxenochlorella</taxon>
    </lineage>
</organism>
<dbReference type="Gene3D" id="2.60.40.10">
    <property type="entry name" value="Immunoglobulins"/>
    <property type="match status" value="2"/>
</dbReference>
<feature type="region of interest" description="Disordered" evidence="2">
    <location>
        <begin position="357"/>
        <end position="382"/>
    </location>
</feature>
<dbReference type="PROSITE" id="PS50853">
    <property type="entry name" value="FN3"/>
    <property type="match status" value="2"/>
</dbReference>
<evidence type="ECO:0000256" key="2">
    <source>
        <dbReference type="SAM" id="MobiDB-lite"/>
    </source>
</evidence>
<proteinExistence type="predicted"/>
<feature type="domain" description="Fibronectin type-III" evidence="4">
    <location>
        <begin position="149"/>
        <end position="248"/>
    </location>
</feature>
<dbReference type="InterPro" id="IPR003961">
    <property type="entry name" value="FN3_dom"/>
</dbReference>
<dbReference type="EMBL" id="GDKF01003414">
    <property type="protein sequence ID" value="JAT75208.1"/>
    <property type="molecule type" value="Transcribed_RNA"/>
</dbReference>
<keyword evidence="3" id="KW-0472">Membrane</keyword>
<sequence>MTHSGKMFMSRDRGPMYPHCAPAPATALPERGRFAAPTPRAGRSPRVTTLTPPRGYTMHARNRNATTHLKRPPAPAKASRKDCSQGNTSCPWSRPRNRPATTPTSPDALGLAAPGAFPKGVTTGPMPPRGRCFLVTLLVLATALGARASIAAPVITNVEPGNQQVTLSYQRIPTSVPPVRQMSIACTDTRITPDPQNAEQQVSVLPNATSVTITGLTNGIYYTCTLKARAWTSNSLFAPVTQSPTSESSPAFMPTASAKAPPKTSPSLPPRSLPAPINIDLEPGQDGTSITVRFDPPKDGAAAISYYVVACAPTAANSGAVSPASRVVPASNATLASEVKGLTTAVEYKCGVQARSSTSSSSTASASVVTGTTNTPRITGTRVSGNTVTLTFTAPTNPNLGPVASYALSCLPEGSVSAMSGPADSTANELSGSVGSASVSGLTPGKYICTLTATMSNSKKYSASTSVTVPSLASATPAPAPTEWLVSPSPSAAPSPAPVPSPSPVSRPPPPSPSPAPVPSPSPAPSPASPVASPTVSAASTSPSPVAPAAESPASGAYGVTGAVATLVMAGFSALLLIL</sequence>
<dbReference type="AlphaFoldDB" id="A0A1D2A7T1"/>
<feature type="transmembrane region" description="Helical" evidence="3">
    <location>
        <begin position="557"/>
        <end position="578"/>
    </location>
</feature>
<evidence type="ECO:0000313" key="5">
    <source>
        <dbReference type="EMBL" id="JAT75208.1"/>
    </source>
</evidence>
<dbReference type="InterPro" id="IPR036116">
    <property type="entry name" value="FN3_sf"/>
</dbReference>
<feature type="domain" description="Fibronectin type-III" evidence="4">
    <location>
        <begin position="275"/>
        <end position="376"/>
    </location>
</feature>
<keyword evidence="3" id="KW-0812">Transmembrane</keyword>
<gene>
    <name evidence="5" type="ORF">g.65899</name>
</gene>
<feature type="compositionally biased region" description="Low complexity" evidence="2">
    <location>
        <begin position="529"/>
        <end position="555"/>
    </location>
</feature>
<reference evidence="5" key="1">
    <citation type="submission" date="2015-08" db="EMBL/GenBank/DDBJ databases">
        <authorList>
            <person name="Babu N.S."/>
            <person name="Beckwith C.J."/>
            <person name="Beseler K.G."/>
            <person name="Brison A."/>
            <person name="Carone J.V."/>
            <person name="Caskin T.P."/>
            <person name="Diamond M."/>
            <person name="Durham M.E."/>
            <person name="Foxe J.M."/>
            <person name="Go M."/>
            <person name="Henderson B.A."/>
            <person name="Jones I.B."/>
            <person name="McGettigan J.A."/>
            <person name="Micheletti S.J."/>
            <person name="Nasrallah M.E."/>
            <person name="Ortiz D."/>
            <person name="Piller C.R."/>
            <person name="Privatt S.R."/>
            <person name="Schneider S.L."/>
            <person name="Sharp S."/>
            <person name="Smith T.C."/>
            <person name="Stanton J.D."/>
            <person name="Ullery H.E."/>
            <person name="Wilson R.J."/>
            <person name="Serrano M.G."/>
            <person name="Buck G."/>
            <person name="Lee V."/>
            <person name="Wang Y."/>
            <person name="Carvalho R."/>
            <person name="Voegtly L."/>
            <person name="Shi R."/>
            <person name="Duckworth R."/>
            <person name="Johnson A."/>
            <person name="Loviza R."/>
            <person name="Walstead R."/>
            <person name="Shah Z."/>
            <person name="Kiflezghi M."/>
            <person name="Wade K."/>
            <person name="Ball S.L."/>
            <person name="Bradley K.W."/>
            <person name="Asai D.J."/>
            <person name="Bowman C.A."/>
            <person name="Russell D.A."/>
            <person name="Pope W.H."/>
            <person name="Jacobs-Sera D."/>
            <person name="Hendrix R.W."/>
            <person name="Hatfull G.F."/>
        </authorList>
    </citation>
    <scope>NUCLEOTIDE SEQUENCE</scope>
</reference>
<feature type="compositionally biased region" description="Pro residues" evidence="2">
    <location>
        <begin position="491"/>
        <end position="528"/>
    </location>
</feature>
<evidence type="ECO:0000259" key="4">
    <source>
        <dbReference type="PROSITE" id="PS50853"/>
    </source>
</evidence>
<keyword evidence="1" id="KW-0677">Repeat</keyword>
<evidence type="ECO:0000256" key="1">
    <source>
        <dbReference type="ARBA" id="ARBA00022737"/>
    </source>
</evidence>
<feature type="region of interest" description="Disordered" evidence="2">
    <location>
        <begin position="242"/>
        <end position="270"/>
    </location>
</feature>
<accession>A0A1D2A7T1</accession>
<dbReference type="Pfam" id="PF00041">
    <property type="entry name" value="fn3"/>
    <property type="match status" value="1"/>
</dbReference>
<name>A0A1D2A7T1_AUXPR</name>
<dbReference type="PANTHER" id="PTHR46708">
    <property type="entry name" value="TENASCIN"/>
    <property type="match status" value="1"/>
</dbReference>
<dbReference type="SUPFAM" id="SSF49265">
    <property type="entry name" value="Fibronectin type III"/>
    <property type="match status" value="1"/>
</dbReference>
<keyword evidence="3" id="KW-1133">Transmembrane helix</keyword>
<protein>
    <recommendedName>
        <fullName evidence="4">Fibronectin type-III domain-containing protein</fullName>
    </recommendedName>
</protein>
<evidence type="ECO:0000256" key="3">
    <source>
        <dbReference type="SAM" id="Phobius"/>
    </source>
</evidence>